<dbReference type="GO" id="GO:0005737">
    <property type="term" value="C:cytoplasm"/>
    <property type="evidence" value="ECO:0007669"/>
    <property type="project" value="UniProtKB-SubCell"/>
</dbReference>
<keyword evidence="6 8" id="KW-0067">ATP-binding</keyword>
<dbReference type="InterPro" id="IPR014729">
    <property type="entry name" value="Rossmann-like_a/b/a_fold"/>
</dbReference>
<dbReference type="GO" id="GO:0005524">
    <property type="term" value="F:ATP binding"/>
    <property type="evidence" value="ECO:0007669"/>
    <property type="project" value="UniProtKB-UniRule"/>
</dbReference>
<dbReference type="Gene3D" id="1.20.59.20">
    <property type="match status" value="1"/>
</dbReference>
<dbReference type="SMART" id="SM00977">
    <property type="entry name" value="TilS_C"/>
    <property type="match status" value="1"/>
</dbReference>
<comment type="subcellular location">
    <subcellularLocation>
        <location evidence="1 8">Cytoplasm</location>
    </subcellularLocation>
</comment>
<dbReference type="GO" id="GO:0006400">
    <property type="term" value="P:tRNA modification"/>
    <property type="evidence" value="ECO:0007669"/>
    <property type="project" value="UniProtKB-UniRule"/>
</dbReference>
<reference evidence="10" key="1">
    <citation type="journal article" date="2014" name="Int. J. Syst. Evol. Microbiol.">
        <title>Complete genome sequence of Corynebacterium casei LMG S-19264T (=DSM 44701T), isolated from a smear-ripened cheese.</title>
        <authorList>
            <consortium name="US DOE Joint Genome Institute (JGI-PGF)"/>
            <person name="Walter F."/>
            <person name="Albersmeier A."/>
            <person name="Kalinowski J."/>
            <person name="Ruckert C."/>
        </authorList>
    </citation>
    <scope>NUCLEOTIDE SEQUENCE</scope>
    <source>
        <strain evidence="10">CGMCC 1.12987</strain>
    </source>
</reference>
<dbReference type="CDD" id="cd01992">
    <property type="entry name" value="TilS_N"/>
    <property type="match status" value="1"/>
</dbReference>
<dbReference type="RefSeq" id="WP_188533494.1">
    <property type="nucleotide sequence ID" value="NZ_BMGR01000021.1"/>
</dbReference>
<evidence type="ECO:0000259" key="9">
    <source>
        <dbReference type="SMART" id="SM00977"/>
    </source>
</evidence>
<evidence type="ECO:0000256" key="5">
    <source>
        <dbReference type="ARBA" id="ARBA00022741"/>
    </source>
</evidence>
<dbReference type="NCBIfam" id="TIGR02432">
    <property type="entry name" value="lysidine_TilS_N"/>
    <property type="match status" value="1"/>
</dbReference>
<feature type="binding site" evidence="8">
    <location>
        <begin position="29"/>
        <end position="34"/>
    </location>
    <ligand>
        <name>ATP</name>
        <dbReference type="ChEBI" id="CHEBI:30616"/>
    </ligand>
</feature>
<keyword evidence="2 8" id="KW-0963">Cytoplasm</keyword>
<comment type="catalytic activity">
    <reaction evidence="7 8">
        <text>cytidine(34) in tRNA(Ile2) + L-lysine + ATP = lysidine(34) in tRNA(Ile2) + AMP + diphosphate + H(+)</text>
        <dbReference type="Rhea" id="RHEA:43744"/>
        <dbReference type="Rhea" id="RHEA-COMP:10625"/>
        <dbReference type="Rhea" id="RHEA-COMP:10670"/>
        <dbReference type="ChEBI" id="CHEBI:15378"/>
        <dbReference type="ChEBI" id="CHEBI:30616"/>
        <dbReference type="ChEBI" id="CHEBI:32551"/>
        <dbReference type="ChEBI" id="CHEBI:33019"/>
        <dbReference type="ChEBI" id="CHEBI:82748"/>
        <dbReference type="ChEBI" id="CHEBI:83665"/>
        <dbReference type="ChEBI" id="CHEBI:456215"/>
        <dbReference type="EC" id="6.3.4.19"/>
    </reaction>
</comment>
<dbReference type="SUPFAM" id="SSF82829">
    <property type="entry name" value="MesJ substrate recognition domain-like"/>
    <property type="match status" value="1"/>
</dbReference>
<dbReference type="HAMAP" id="MF_01161">
    <property type="entry name" value="tRNA_Ile_lys_synt"/>
    <property type="match status" value="1"/>
</dbReference>
<keyword evidence="11" id="KW-1185">Reference proteome</keyword>
<comment type="domain">
    <text evidence="8">The N-terminal region contains the highly conserved SGGXDS motif, predicted to be a P-loop motif involved in ATP binding.</text>
</comment>
<evidence type="ECO:0000256" key="6">
    <source>
        <dbReference type="ARBA" id="ARBA00022840"/>
    </source>
</evidence>
<evidence type="ECO:0000256" key="4">
    <source>
        <dbReference type="ARBA" id="ARBA00022694"/>
    </source>
</evidence>
<dbReference type="InterPro" id="IPR012795">
    <property type="entry name" value="tRNA_Ile_lys_synt_N"/>
</dbReference>
<evidence type="ECO:0000256" key="8">
    <source>
        <dbReference type="HAMAP-Rule" id="MF_01161"/>
    </source>
</evidence>
<proteinExistence type="inferred from homology"/>
<gene>
    <name evidence="8 10" type="primary">tilS</name>
    <name evidence="10" type="ORF">GCM10010916_46650</name>
</gene>
<accession>A0A917G687</accession>
<dbReference type="InterPro" id="IPR012796">
    <property type="entry name" value="Lysidine-tRNA-synth_C"/>
</dbReference>
<feature type="domain" description="Lysidine-tRNA(Ile) synthetase C-terminal" evidence="9">
    <location>
        <begin position="393"/>
        <end position="466"/>
    </location>
</feature>
<dbReference type="InterPro" id="IPR012094">
    <property type="entry name" value="tRNA_Ile_lys_synt"/>
</dbReference>
<protein>
    <recommendedName>
        <fullName evidence="8">tRNA(Ile)-lysidine synthase</fullName>
        <ecNumber evidence="8">6.3.4.19</ecNumber>
    </recommendedName>
    <alternativeName>
        <fullName evidence="8">tRNA(Ile)-2-lysyl-cytidine synthase</fullName>
    </alternativeName>
    <alternativeName>
        <fullName evidence="8">tRNA(Ile)-lysidine synthetase</fullName>
    </alternativeName>
</protein>
<dbReference type="EMBL" id="BMGR01000021">
    <property type="protein sequence ID" value="GGG24827.1"/>
    <property type="molecule type" value="Genomic_DNA"/>
</dbReference>
<dbReference type="SUPFAM" id="SSF52402">
    <property type="entry name" value="Adenine nucleotide alpha hydrolases-like"/>
    <property type="match status" value="1"/>
</dbReference>
<dbReference type="SUPFAM" id="SSF56037">
    <property type="entry name" value="PheT/TilS domain"/>
    <property type="match status" value="1"/>
</dbReference>
<evidence type="ECO:0000256" key="1">
    <source>
        <dbReference type="ARBA" id="ARBA00004496"/>
    </source>
</evidence>
<evidence type="ECO:0000256" key="3">
    <source>
        <dbReference type="ARBA" id="ARBA00022598"/>
    </source>
</evidence>
<evidence type="ECO:0000313" key="11">
    <source>
        <dbReference type="Proteomes" id="UP000644756"/>
    </source>
</evidence>
<dbReference type="Gene3D" id="3.40.50.620">
    <property type="entry name" value="HUPs"/>
    <property type="match status" value="1"/>
</dbReference>
<keyword evidence="3 8" id="KW-0436">Ligase</keyword>
<organism evidence="10 11">
    <name type="scientific">Paenibacillus abyssi</name>
    <dbReference type="NCBI Taxonomy" id="1340531"/>
    <lineage>
        <taxon>Bacteria</taxon>
        <taxon>Bacillati</taxon>
        <taxon>Bacillota</taxon>
        <taxon>Bacilli</taxon>
        <taxon>Bacillales</taxon>
        <taxon>Paenibacillaceae</taxon>
        <taxon>Paenibacillus</taxon>
    </lineage>
</organism>
<dbReference type="Pfam" id="PF01171">
    <property type="entry name" value="ATP_bind_3"/>
    <property type="match status" value="1"/>
</dbReference>
<dbReference type="EC" id="6.3.4.19" evidence="8"/>
<keyword evidence="4 8" id="KW-0819">tRNA processing</keyword>
<evidence type="ECO:0000256" key="2">
    <source>
        <dbReference type="ARBA" id="ARBA00022490"/>
    </source>
</evidence>
<dbReference type="PANTHER" id="PTHR43033">
    <property type="entry name" value="TRNA(ILE)-LYSIDINE SYNTHASE-RELATED"/>
    <property type="match status" value="1"/>
</dbReference>
<name>A0A917G687_9BACL</name>
<sequence>MEELMKRVLQTAGEHRLWQPGDTVIVALSGGPDSTALLHVLYRIAAEQRLTLVAAHVNHGFRVEESEVEAQLVQRYCEQLGVPCEIARLNVPAYMEETKLNAQLAARELRYAYLEQVAQRYNASRIALGHHADDQAETVLMRLIRGTGTGGLAGIMIKRQEKNVELIRPLLRINKSDILSYCQEHELPYSTDSSNLQRYYFRNVVRLDILPFLENYNPQLTESLNRLSELAGADDDFMEQQTADLFGRLVRQVPGGFRVQRGALLKLHVALQRRLIKLILNYLALEMESASFDRVESVRYAAMDDKNTIWRTDLGDGIRFIREYDTLQWLNGQPLSGGDYEYPIVKETQRVVVAEAGVEFIVDFINPDHEAAGAKPHHLTEVWFDPDEIRFPLIIRNRRPGDRMAVLGLNGTKKVQDMFVDDKVPATQRELMPILCDAEGRLLWIPGIRRSSYALPRSAGAAVLRVRKITRAE</sequence>
<comment type="similarity">
    <text evidence="8">Belongs to the tRNA(Ile)-lysidine synthase family.</text>
</comment>
<dbReference type="InterPro" id="IPR011063">
    <property type="entry name" value="TilS/TtcA_N"/>
</dbReference>
<dbReference type="AlphaFoldDB" id="A0A917G687"/>
<evidence type="ECO:0000313" key="10">
    <source>
        <dbReference type="EMBL" id="GGG24827.1"/>
    </source>
</evidence>
<comment type="function">
    <text evidence="8">Ligates lysine onto the cytidine present at position 34 of the AUA codon-specific tRNA(Ile) that contains the anticodon CAU, in an ATP-dependent manner. Cytidine is converted to lysidine, thus changing the amino acid specificity of the tRNA from methionine to isoleucine.</text>
</comment>
<dbReference type="Proteomes" id="UP000644756">
    <property type="component" value="Unassembled WGS sequence"/>
</dbReference>
<keyword evidence="5 8" id="KW-0547">Nucleotide-binding</keyword>
<reference evidence="10" key="2">
    <citation type="submission" date="2020-09" db="EMBL/GenBank/DDBJ databases">
        <authorList>
            <person name="Sun Q."/>
            <person name="Zhou Y."/>
        </authorList>
    </citation>
    <scope>NUCLEOTIDE SEQUENCE</scope>
    <source>
        <strain evidence="10">CGMCC 1.12987</strain>
    </source>
</reference>
<dbReference type="Pfam" id="PF11734">
    <property type="entry name" value="TilS_C"/>
    <property type="match status" value="1"/>
</dbReference>
<comment type="caution">
    <text evidence="10">The sequence shown here is derived from an EMBL/GenBank/DDBJ whole genome shotgun (WGS) entry which is preliminary data.</text>
</comment>
<dbReference type="PANTHER" id="PTHR43033:SF1">
    <property type="entry name" value="TRNA(ILE)-LYSIDINE SYNTHASE-RELATED"/>
    <property type="match status" value="1"/>
</dbReference>
<dbReference type="GO" id="GO:0032267">
    <property type="term" value="F:tRNA(Ile)-lysidine synthase activity"/>
    <property type="evidence" value="ECO:0007669"/>
    <property type="project" value="UniProtKB-EC"/>
</dbReference>
<evidence type="ECO:0000256" key="7">
    <source>
        <dbReference type="ARBA" id="ARBA00048539"/>
    </source>
</evidence>
<dbReference type="NCBIfam" id="TIGR02433">
    <property type="entry name" value="lysidine_TilS_C"/>
    <property type="match status" value="1"/>
</dbReference>